<dbReference type="GO" id="GO:0008654">
    <property type="term" value="P:phospholipid biosynthetic process"/>
    <property type="evidence" value="ECO:0007669"/>
    <property type="project" value="UniProtKB-KW"/>
</dbReference>
<dbReference type="GO" id="GO:0005886">
    <property type="term" value="C:plasma membrane"/>
    <property type="evidence" value="ECO:0007669"/>
    <property type="project" value="UniProtKB-SubCell"/>
</dbReference>
<dbReference type="Gene3D" id="1.10.287.3610">
    <property type="match status" value="1"/>
</dbReference>
<feature type="transmembrane region" description="Helical" evidence="19">
    <location>
        <begin position="15"/>
        <end position="32"/>
    </location>
</feature>
<protein>
    <submittedName>
        <fullName evidence="20">Diacylglycerol kinase</fullName>
    </submittedName>
</protein>
<keyword evidence="5" id="KW-0808">Transferase</keyword>
<feature type="binding site" evidence="18">
    <location>
        <position position="82"/>
    </location>
    <ligand>
        <name>a divalent metal cation</name>
        <dbReference type="ChEBI" id="CHEBI:60240"/>
    </ligand>
</feature>
<evidence type="ECO:0000256" key="12">
    <source>
        <dbReference type="ARBA" id="ARBA00023136"/>
    </source>
</evidence>
<feature type="active site" description="Proton acceptor" evidence="15">
    <location>
        <position position="75"/>
    </location>
</feature>
<keyword evidence="9 17" id="KW-0067">ATP-binding</keyword>
<keyword evidence="8 20" id="KW-0418">Kinase</keyword>
<dbReference type="EMBL" id="LILC01000019">
    <property type="protein sequence ID" value="KOO43880.1"/>
    <property type="molecule type" value="Genomic_DNA"/>
</dbReference>
<feature type="transmembrane region" description="Helical" evidence="19">
    <location>
        <begin position="102"/>
        <end position="127"/>
    </location>
</feature>
<dbReference type="PANTHER" id="PTHR34299:SF1">
    <property type="entry name" value="DIACYLGLYCEROL KINASE"/>
    <property type="match status" value="1"/>
</dbReference>
<dbReference type="InterPro" id="IPR036945">
    <property type="entry name" value="DAGK_sf"/>
</dbReference>
<comment type="subcellular location">
    <subcellularLocation>
        <location evidence="1">Cell membrane</location>
        <topology evidence="1">Multi-pass membrane protein</topology>
    </subcellularLocation>
</comment>
<gene>
    <name evidence="20" type="ORF">AMD01_14155</name>
</gene>
<dbReference type="AlphaFoldDB" id="A0A0M0KYH8"/>
<evidence type="ECO:0000313" key="21">
    <source>
        <dbReference type="Proteomes" id="UP000037558"/>
    </source>
</evidence>
<dbReference type="STRING" id="284581.AMD01_14155"/>
<proteinExistence type="inferred from homology"/>
<keyword evidence="10 19" id="KW-1133">Transmembrane helix</keyword>
<keyword evidence="14" id="KW-1208">Phospholipid metabolism</keyword>
<dbReference type="OrthoDB" id="9789934at2"/>
<evidence type="ECO:0000256" key="10">
    <source>
        <dbReference type="ARBA" id="ARBA00022989"/>
    </source>
</evidence>
<comment type="caution">
    <text evidence="20">The sequence shown here is derived from an EMBL/GenBank/DDBJ whole genome shotgun (WGS) entry which is preliminary data.</text>
</comment>
<evidence type="ECO:0000256" key="16">
    <source>
        <dbReference type="PIRSR" id="PIRSR600829-2"/>
    </source>
</evidence>
<feature type="binding site" evidence="17">
    <location>
        <position position="34"/>
    </location>
    <ligand>
        <name>ATP</name>
        <dbReference type="ChEBI" id="CHEBI:30616"/>
    </ligand>
</feature>
<dbReference type="GO" id="GO:0005524">
    <property type="term" value="F:ATP binding"/>
    <property type="evidence" value="ECO:0007669"/>
    <property type="project" value="UniProtKB-KW"/>
</dbReference>
<organism evidence="20 21">
    <name type="scientific">Priestia koreensis</name>
    <dbReference type="NCBI Taxonomy" id="284581"/>
    <lineage>
        <taxon>Bacteria</taxon>
        <taxon>Bacillati</taxon>
        <taxon>Bacillota</taxon>
        <taxon>Bacilli</taxon>
        <taxon>Bacillales</taxon>
        <taxon>Bacillaceae</taxon>
        <taxon>Priestia</taxon>
    </lineage>
</organism>
<evidence type="ECO:0000256" key="13">
    <source>
        <dbReference type="ARBA" id="ARBA00023209"/>
    </source>
</evidence>
<accession>A0A0M0KYH8</accession>
<evidence type="ECO:0000256" key="4">
    <source>
        <dbReference type="ARBA" id="ARBA00022516"/>
    </source>
</evidence>
<dbReference type="CDD" id="cd14265">
    <property type="entry name" value="UDPK_IM_like"/>
    <property type="match status" value="1"/>
</dbReference>
<feature type="binding site" evidence="16">
    <location>
        <position position="75"/>
    </location>
    <ligand>
        <name>substrate</name>
    </ligand>
</feature>
<evidence type="ECO:0000313" key="20">
    <source>
        <dbReference type="EMBL" id="KOO43880.1"/>
    </source>
</evidence>
<keyword evidence="21" id="KW-1185">Reference proteome</keyword>
<keyword evidence="6 19" id="KW-0812">Transmembrane</keyword>
<evidence type="ECO:0000256" key="3">
    <source>
        <dbReference type="ARBA" id="ARBA00022475"/>
    </source>
</evidence>
<comment type="similarity">
    <text evidence="2">Belongs to the bacterial diacylglycerol kinase family.</text>
</comment>
<comment type="cofactor">
    <cofactor evidence="18">
        <name>Mg(2+)</name>
        <dbReference type="ChEBI" id="CHEBI:18420"/>
    </cofactor>
    <text evidence="18">Mn(2+), Zn(2+), Cd(2+) and Co(2+) support activity to lesser extents.</text>
</comment>
<dbReference type="InterPro" id="IPR000829">
    <property type="entry name" value="DAGK"/>
</dbReference>
<keyword evidence="4" id="KW-0444">Lipid biosynthesis</keyword>
<reference evidence="21" key="1">
    <citation type="submission" date="2015-08" db="EMBL/GenBank/DDBJ databases">
        <title>Fjat-14210 dsm16467.</title>
        <authorList>
            <person name="Liu B."/>
            <person name="Wang J."/>
            <person name="Zhu Y."/>
            <person name="Liu G."/>
            <person name="Chen Q."/>
            <person name="Chen Z."/>
            <person name="Lan J."/>
            <person name="Che J."/>
            <person name="Ge C."/>
            <person name="Shi H."/>
            <person name="Pan Z."/>
            <person name="Liu X."/>
        </authorList>
    </citation>
    <scope>NUCLEOTIDE SEQUENCE [LARGE SCALE GENOMIC DNA]</scope>
    <source>
        <strain evidence="21">DSM 16467</strain>
    </source>
</reference>
<feature type="binding site" evidence="18">
    <location>
        <position position="34"/>
    </location>
    <ligand>
        <name>a divalent metal cation</name>
        <dbReference type="ChEBI" id="CHEBI:60240"/>
    </ligand>
</feature>
<keyword evidence="3" id="KW-1003">Cell membrane</keyword>
<evidence type="ECO:0000256" key="11">
    <source>
        <dbReference type="ARBA" id="ARBA00023098"/>
    </source>
</evidence>
<evidence type="ECO:0000256" key="15">
    <source>
        <dbReference type="PIRSR" id="PIRSR600829-1"/>
    </source>
</evidence>
<dbReference type="Proteomes" id="UP000037558">
    <property type="component" value="Unassembled WGS sequence"/>
</dbReference>
<evidence type="ECO:0000256" key="7">
    <source>
        <dbReference type="ARBA" id="ARBA00022741"/>
    </source>
</evidence>
<dbReference type="PROSITE" id="PS01069">
    <property type="entry name" value="DAGK_PROKAR"/>
    <property type="match status" value="1"/>
</dbReference>
<evidence type="ECO:0000256" key="19">
    <source>
        <dbReference type="SAM" id="Phobius"/>
    </source>
</evidence>
<evidence type="ECO:0000256" key="9">
    <source>
        <dbReference type="ARBA" id="ARBA00022840"/>
    </source>
</evidence>
<keyword evidence="13" id="KW-0594">Phospholipid biosynthesis</keyword>
<sequence length="128" mass="13795">MDSQDKRGGGGKKPTLVGSFGHAFQGIFYVLSSERNMKIHACALIIVVITGLYVHLSQVEWCIILILIGAVISLELVNTAIEKTVDLITDRYHPLAKIAKDAAAGAVLVMTIIAIVIGCMIFLPHILP</sequence>
<keyword evidence="18" id="KW-0460">Magnesium</keyword>
<evidence type="ECO:0000256" key="8">
    <source>
        <dbReference type="ARBA" id="ARBA00022777"/>
    </source>
</evidence>
<dbReference type="GO" id="GO:0046872">
    <property type="term" value="F:metal ion binding"/>
    <property type="evidence" value="ECO:0007669"/>
    <property type="project" value="UniProtKB-KW"/>
</dbReference>
<evidence type="ECO:0000256" key="2">
    <source>
        <dbReference type="ARBA" id="ARBA00005967"/>
    </source>
</evidence>
<evidence type="ECO:0000256" key="14">
    <source>
        <dbReference type="ARBA" id="ARBA00023264"/>
    </source>
</evidence>
<evidence type="ECO:0000256" key="1">
    <source>
        <dbReference type="ARBA" id="ARBA00004651"/>
    </source>
</evidence>
<feature type="binding site" evidence="17">
    <location>
        <position position="82"/>
    </location>
    <ligand>
        <name>ATP</name>
        <dbReference type="ChEBI" id="CHEBI:30616"/>
    </ligand>
</feature>
<dbReference type="PATRIC" id="fig|284581.3.peg.3901"/>
<keyword evidence="11" id="KW-0443">Lipid metabolism</keyword>
<feature type="binding site" evidence="17">
    <location>
        <begin position="100"/>
        <end position="101"/>
    </location>
    <ligand>
        <name>ATP</name>
        <dbReference type="ChEBI" id="CHEBI:30616"/>
    </ligand>
</feature>
<dbReference type="GO" id="GO:0016301">
    <property type="term" value="F:kinase activity"/>
    <property type="evidence" value="ECO:0007669"/>
    <property type="project" value="UniProtKB-KW"/>
</dbReference>
<dbReference type="Pfam" id="PF01219">
    <property type="entry name" value="DAGK_prokar"/>
    <property type="match status" value="1"/>
</dbReference>
<evidence type="ECO:0000256" key="6">
    <source>
        <dbReference type="ARBA" id="ARBA00022692"/>
    </source>
</evidence>
<evidence type="ECO:0000256" key="5">
    <source>
        <dbReference type="ARBA" id="ARBA00022679"/>
    </source>
</evidence>
<keyword evidence="12 19" id="KW-0472">Membrane</keyword>
<evidence type="ECO:0000256" key="18">
    <source>
        <dbReference type="PIRSR" id="PIRSR600829-4"/>
    </source>
</evidence>
<keyword evidence="18" id="KW-0479">Metal-binding</keyword>
<evidence type="ECO:0000256" key="17">
    <source>
        <dbReference type="PIRSR" id="PIRSR600829-3"/>
    </source>
</evidence>
<dbReference type="PANTHER" id="PTHR34299">
    <property type="entry name" value="DIACYLGLYCEROL KINASE"/>
    <property type="match status" value="1"/>
</dbReference>
<keyword evidence="7 17" id="KW-0547">Nucleotide-binding</keyword>
<name>A0A0M0KYH8_9BACI</name>
<dbReference type="InterPro" id="IPR033717">
    <property type="entry name" value="UDPK"/>
</dbReference>
<feature type="transmembrane region" description="Helical" evidence="19">
    <location>
        <begin position="39"/>
        <end position="56"/>
    </location>
</feature>
<feature type="transmembrane region" description="Helical" evidence="19">
    <location>
        <begin position="62"/>
        <end position="81"/>
    </location>
</feature>